<gene>
    <name evidence="1" type="ORF">CY34DRAFT_321403</name>
</gene>
<evidence type="ECO:0000313" key="2">
    <source>
        <dbReference type="Proteomes" id="UP000054485"/>
    </source>
</evidence>
<evidence type="ECO:0000313" key="1">
    <source>
        <dbReference type="EMBL" id="KIK39696.1"/>
    </source>
</evidence>
<organism evidence="1 2">
    <name type="scientific">Suillus luteus UH-Slu-Lm8-n1</name>
    <dbReference type="NCBI Taxonomy" id="930992"/>
    <lineage>
        <taxon>Eukaryota</taxon>
        <taxon>Fungi</taxon>
        <taxon>Dikarya</taxon>
        <taxon>Basidiomycota</taxon>
        <taxon>Agaricomycotina</taxon>
        <taxon>Agaricomycetes</taxon>
        <taxon>Agaricomycetidae</taxon>
        <taxon>Boletales</taxon>
        <taxon>Suillineae</taxon>
        <taxon>Suillaceae</taxon>
        <taxon>Suillus</taxon>
    </lineage>
</organism>
<proteinExistence type="predicted"/>
<dbReference type="OrthoDB" id="10368228at2759"/>
<name>A0A0D0ADA3_9AGAM</name>
<dbReference type="InParanoid" id="A0A0D0ADA3"/>
<reference evidence="1 2" key="1">
    <citation type="submission" date="2014-04" db="EMBL/GenBank/DDBJ databases">
        <authorList>
            <consortium name="DOE Joint Genome Institute"/>
            <person name="Kuo A."/>
            <person name="Ruytinx J."/>
            <person name="Rineau F."/>
            <person name="Colpaert J."/>
            <person name="Kohler A."/>
            <person name="Nagy L.G."/>
            <person name="Floudas D."/>
            <person name="Copeland A."/>
            <person name="Barry K.W."/>
            <person name="Cichocki N."/>
            <person name="Veneault-Fourrey C."/>
            <person name="LaButti K."/>
            <person name="Lindquist E.A."/>
            <person name="Lipzen A."/>
            <person name="Lundell T."/>
            <person name="Morin E."/>
            <person name="Murat C."/>
            <person name="Sun H."/>
            <person name="Tunlid A."/>
            <person name="Henrissat B."/>
            <person name="Grigoriev I.V."/>
            <person name="Hibbett D.S."/>
            <person name="Martin F."/>
            <person name="Nordberg H.P."/>
            <person name="Cantor M.N."/>
            <person name="Hua S.X."/>
        </authorList>
    </citation>
    <scope>NUCLEOTIDE SEQUENCE [LARGE SCALE GENOMIC DNA]</scope>
    <source>
        <strain evidence="1 2">UH-Slu-Lm8-n1</strain>
    </source>
</reference>
<dbReference type="HOGENOM" id="CLU_2307906_0_0_1"/>
<dbReference type="AlphaFoldDB" id="A0A0D0ADA3"/>
<sequence length="100" mass="11266">MDFAALSLMEKCYWLSPYLRVGCSCSYRRWSCMHEDLLTTGTNIVSVKISPSLTLTIVAAQAEGIQGNLGMERTPRHRHVRTFIFSDTEVSSVPLLIEDL</sequence>
<reference evidence="2" key="2">
    <citation type="submission" date="2015-01" db="EMBL/GenBank/DDBJ databases">
        <title>Evolutionary Origins and Diversification of the Mycorrhizal Mutualists.</title>
        <authorList>
            <consortium name="DOE Joint Genome Institute"/>
            <consortium name="Mycorrhizal Genomics Consortium"/>
            <person name="Kohler A."/>
            <person name="Kuo A."/>
            <person name="Nagy L.G."/>
            <person name="Floudas D."/>
            <person name="Copeland A."/>
            <person name="Barry K.W."/>
            <person name="Cichocki N."/>
            <person name="Veneault-Fourrey C."/>
            <person name="LaButti K."/>
            <person name="Lindquist E.A."/>
            <person name="Lipzen A."/>
            <person name="Lundell T."/>
            <person name="Morin E."/>
            <person name="Murat C."/>
            <person name="Riley R."/>
            <person name="Ohm R."/>
            <person name="Sun H."/>
            <person name="Tunlid A."/>
            <person name="Henrissat B."/>
            <person name="Grigoriev I.V."/>
            <person name="Hibbett D.S."/>
            <person name="Martin F."/>
        </authorList>
    </citation>
    <scope>NUCLEOTIDE SEQUENCE [LARGE SCALE GENOMIC DNA]</scope>
    <source>
        <strain evidence="2">UH-Slu-Lm8-n1</strain>
    </source>
</reference>
<protein>
    <submittedName>
        <fullName evidence="1">Uncharacterized protein</fullName>
    </submittedName>
</protein>
<keyword evidence="2" id="KW-1185">Reference proteome</keyword>
<dbReference type="EMBL" id="KN835332">
    <property type="protein sequence ID" value="KIK39696.1"/>
    <property type="molecule type" value="Genomic_DNA"/>
</dbReference>
<dbReference type="Proteomes" id="UP000054485">
    <property type="component" value="Unassembled WGS sequence"/>
</dbReference>
<accession>A0A0D0ADA3</accession>